<dbReference type="AlphaFoldDB" id="A0A699RDH6"/>
<gene>
    <name evidence="1" type="ORF">Tci_855716</name>
</gene>
<organism evidence="1">
    <name type="scientific">Tanacetum cinerariifolium</name>
    <name type="common">Dalmatian daisy</name>
    <name type="synonym">Chrysanthemum cinerariifolium</name>
    <dbReference type="NCBI Taxonomy" id="118510"/>
    <lineage>
        <taxon>Eukaryota</taxon>
        <taxon>Viridiplantae</taxon>
        <taxon>Streptophyta</taxon>
        <taxon>Embryophyta</taxon>
        <taxon>Tracheophyta</taxon>
        <taxon>Spermatophyta</taxon>
        <taxon>Magnoliopsida</taxon>
        <taxon>eudicotyledons</taxon>
        <taxon>Gunneridae</taxon>
        <taxon>Pentapetalae</taxon>
        <taxon>asterids</taxon>
        <taxon>campanulids</taxon>
        <taxon>Asterales</taxon>
        <taxon>Asteraceae</taxon>
        <taxon>Asteroideae</taxon>
        <taxon>Anthemideae</taxon>
        <taxon>Anthemidinae</taxon>
        <taxon>Tanacetum</taxon>
    </lineage>
</organism>
<name>A0A699RDH6_TANCI</name>
<evidence type="ECO:0000313" key="1">
    <source>
        <dbReference type="EMBL" id="GFC83746.1"/>
    </source>
</evidence>
<sequence>CLVINISYVLHAAVLEVRDGSEIKLLEGVGNARILLQKAQRLAVQPENNGYAKPNFGRVRFAVQEVHGPAAHLAVHRRKLASRKRKQRRIGYGLPLVRHRERQRKCSLQIGLVENWEHRAGAVGHEQGVKVVVAAIERLVARYELNFYLVAAHA</sequence>
<accession>A0A699RDH6</accession>
<dbReference type="EMBL" id="BKCJ011091058">
    <property type="protein sequence ID" value="GFC83746.1"/>
    <property type="molecule type" value="Genomic_DNA"/>
</dbReference>
<reference evidence="1" key="1">
    <citation type="journal article" date="2019" name="Sci. Rep.">
        <title>Draft genome of Tanacetum cinerariifolium, the natural source of mosquito coil.</title>
        <authorList>
            <person name="Yamashiro T."/>
            <person name="Shiraishi A."/>
            <person name="Satake H."/>
            <person name="Nakayama K."/>
        </authorList>
    </citation>
    <scope>NUCLEOTIDE SEQUENCE</scope>
</reference>
<comment type="caution">
    <text evidence="1">The sequence shown here is derived from an EMBL/GenBank/DDBJ whole genome shotgun (WGS) entry which is preliminary data.</text>
</comment>
<protein>
    <submittedName>
        <fullName evidence="1">Uncharacterized protein</fullName>
    </submittedName>
</protein>
<proteinExistence type="predicted"/>
<feature type="non-terminal residue" evidence="1">
    <location>
        <position position="1"/>
    </location>
</feature>